<evidence type="ECO:0000256" key="1">
    <source>
        <dbReference type="SAM" id="MobiDB-lite"/>
    </source>
</evidence>
<dbReference type="EMBL" id="BJXA01000014">
    <property type="protein sequence ID" value="GEM38197.1"/>
    <property type="molecule type" value="Genomic_DNA"/>
</dbReference>
<dbReference type="Proteomes" id="UP000321424">
    <property type="component" value="Unassembled WGS sequence"/>
</dbReference>
<dbReference type="AlphaFoldDB" id="A0A511MDG2"/>
<keyword evidence="3" id="KW-1185">Reference proteome</keyword>
<protein>
    <submittedName>
        <fullName evidence="2">Uncharacterized protein</fullName>
    </submittedName>
</protein>
<comment type="caution">
    <text evidence="2">The sequence shown here is derived from an EMBL/GenBank/DDBJ whole genome shotgun (WGS) entry which is preliminary data.</text>
</comment>
<evidence type="ECO:0000313" key="3">
    <source>
        <dbReference type="Proteomes" id="UP000321424"/>
    </source>
</evidence>
<sequence>MSSRDVEADYLHAYLEQYTRARQAGRTEEASRIAQVLRSRFGHEVEATSSQPEAATDSTASPRRPRPPKAKTTPAPAPETAVHD</sequence>
<name>A0A511MDG2_9NOCA</name>
<feature type="compositionally biased region" description="Polar residues" evidence="1">
    <location>
        <begin position="47"/>
        <end position="57"/>
    </location>
</feature>
<evidence type="ECO:0000313" key="2">
    <source>
        <dbReference type="EMBL" id="GEM38197.1"/>
    </source>
</evidence>
<dbReference type="RefSeq" id="WP_147130235.1">
    <property type="nucleotide sequence ID" value="NZ_BJXA01000014.1"/>
</dbReference>
<dbReference type="OrthoDB" id="4571713at2"/>
<feature type="region of interest" description="Disordered" evidence="1">
    <location>
        <begin position="43"/>
        <end position="84"/>
    </location>
</feature>
<reference evidence="2 3" key="1">
    <citation type="submission" date="2019-07" db="EMBL/GenBank/DDBJ databases">
        <title>Whole genome shotgun sequence of Nocardia ninae NBRC 108245.</title>
        <authorList>
            <person name="Hosoyama A."/>
            <person name="Uohara A."/>
            <person name="Ohji S."/>
            <person name="Ichikawa N."/>
        </authorList>
    </citation>
    <scope>NUCLEOTIDE SEQUENCE [LARGE SCALE GENOMIC DNA]</scope>
    <source>
        <strain evidence="2 3">NBRC 108245</strain>
    </source>
</reference>
<accession>A0A511MDG2</accession>
<gene>
    <name evidence="2" type="ORF">NN4_27160</name>
</gene>
<proteinExistence type="predicted"/>
<organism evidence="2 3">
    <name type="scientific">Nocardia ninae NBRC 108245</name>
    <dbReference type="NCBI Taxonomy" id="1210091"/>
    <lineage>
        <taxon>Bacteria</taxon>
        <taxon>Bacillati</taxon>
        <taxon>Actinomycetota</taxon>
        <taxon>Actinomycetes</taxon>
        <taxon>Mycobacteriales</taxon>
        <taxon>Nocardiaceae</taxon>
        <taxon>Nocardia</taxon>
    </lineage>
</organism>